<dbReference type="RefSeq" id="WP_157694877.1">
    <property type="nucleotide sequence ID" value="NZ_FCNX02000012.1"/>
</dbReference>
<protein>
    <submittedName>
        <fullName evidence="1">Uncharacterized protein</fullName>
    </submittedName>
</protein>
<evidence type="ECO:0000313" key="1">
    <source>
        <dbReference type="EMBL" id="SAK85842.1"/>
    </source>
</evidence>
<evidence type="ECO:0000313" key="2">
    <source>
        <dbReference type="Proteomes" id="UP000054903"/>
    </source>
</evidence>
<name>A0A158CTY7_9BURK</name>
<dbReference type="EMBL" id="FCNX02000012">
    <property type="protein sequence ID" value="SAK85842.1"/>
    <property type="molecule type" value="Genomic_DNA"/>
</dbReference>
<keyword evidence="2" id="KW-1185">Reference proteome</keyword>
<dbReference type="AlphaFoldDB" id="A0A158CTY7"/>
<organism evidence="1 2">
    <name type="scientific">Caballeronia fortuita</name>
    <dbReference type="NCBI Taxonomy" id="1777138"/>
    <lineage>
        <taxon>Bacteria</taxon>
        <taxon>Pseudomonadati</taxon>
        <taxon>Pseudomonadota</taxon>
        <taxon>Betaproteobacteria</taxon>
        <taxon>Burkholderiales</taxon>
        <taxon>Burkholderiaceae</taxon>
        <taxon>Caballeronia</taxon>
    </lineage>
</organism>
<proteinExistence type="predicted"/>
<comment type="caution">
    <text evidence="1">The sequence shown here is derived from an EMBL/GenBank/DDBJ whole genome shotgun (WGS) entry which is preliminary data.</text>
</comment>
<accession>A0A158CTY7</accession>
<gene>
    <name evidence="1" type="ORF">AWB77_04538</name>
</gene>
<dbReference type="Proteomes" id="UP000054903">
    <property type="component" value="Unassembled WGS sequence"/>
</dbReference>
<sequence>MLYDFTPAASLIVFLEISQGVAADALAVAIDADYEAERSGMGVART</sequence>
<reference evidence="1" key="1">
    <citation type="submission" date="2016-01" db="EMBL/GenBank/DDBJ databases">
        <authorList>
            <person name="Peeters C."/>
        </authorList>
    </citation>
    <scope>NUCLEOTIDE SEQUENCE</scope>
    <source>
        <strain evidence="1">LMG 29320</strain>
    </source>
</reference>